<dbReference type="SFLD" id="SFLDS00029">
    <property type="entry name" value="Radical_SAM"/>
    <property type="match status" value="1"/>
</dbReference>
<dbReference type="SMART" id="SM00729">
    <property type="entry name" value="Elp3"/>
    <property type="match status" value="1"/>
</dbReference>
<dbReference type="InterPro" id="IPR051198">
    <property type="entry name" value="BchE-like"/>
</dbReference>
<dbReference type="SFLD" id="SFLDG01123">
    <property type="entry name" value="methyltransferase_(Class_B)"/>
    <property type="match status" value="1"/>
</dbReference>
<dbReference type="PROSITE" id="PS51918">
    <property type="entry name" value="RADICAL_SAM"/>
    <property type="match status" value="1"/>
</dbReference>
<dbReference type="InterPro" id="IPR058240">
    <property type="entry name" value="rSAM_sf"/>
</dbReference>
<dbReference type="SFLD" id="SFLDG01082">
    <property type="entry name" value="B12-binding_domain_containing"/>
    <property type="match status" value="1"/>
</dbReference>
<dbReference type="InterPro" id="IPR034466">
    <property type="entry name" value="Methyltransferase_Class_B"/>
</dbReference>
<sequence length="494" mass="56928">MGKRRLKAAIISDAWGYGLMETKPYPLWLVRYWAIRNKALLVPEYGAMYIASFLKSRGVDVTVLNLIADVFTSEDWFRETKEGLGEDDLSTVPIGGDQALASMRENFDDALNKLQPDIILFPISIYYVALHAREMLKRLKGKMPETRIIAGGIYSTMHPQELMHDGAADFVVRGEGEWTAWELLEAISRGERDFSAIDGLSWRDEGGRIIHNRDRARENDIDQFPHIYTVTDEFKIKERHRLLKSLNPFDDYIPGDGFLTSRGCPERCAFCLDPAVWKRKTRFHSPAYVREVLEYCWDNFPNGDRTFFFGDATFALNRPRLAALLEEARKFDYSYNIQTRADSLIPEVLAGLKASNFTTVAIGAESLDNRVLRDVIRKRTTREEILAAARGVRECGLNPILTFIAGLPGERRESLEHTVETLRTEGIKEATFFPLVVFKGTELYELFLKTFNEEEREKLRLNRWSEEFCFINEEFESMQELIAYTQYLNDSIRA</sequence>
<dbReference type="AlphaFoldDB" id="A0A1F2WJR5"/>
<evidence type="ECO:0000256" key="3">
    <source>
        <dbReference type="ARBA" id="ARBA00022723"/>
    </source>
</evidence>
<keyword evidence="4" id="KW-0408">Iron</keyword>
<dbReference type="GO" id="GO:0003824">
    <property type="term" value="F:catalytic activity"/>
    <property type="evidence" value="ECO:0007669"/>
    <property type="project" value="InterPro"/>
</dbReference>
<dbReference type="SUPFAM" id="SSF102114">
    <property type="entry name" value="Radical SAM enzymes"/>
    <property type="match status" value="1"/>
</dbReference>
<name>A0A1F2WJR5_9ACTN</name>
<comment type="cofactor">
    <cofactor evidence="1">
        <name>[4Fe-4S] cluster</name>
        <dbReference type="ChEBI" id="CHEBI:49883"/>
    </cofactor>
</comment>
<proteinExistence type="predicted"/>
<feature type="domain" description="Radical SAM core" evidence="7">
    <location>
        <begin position="250"/>
        <end position="474"/>
    </location>
</feature>
<evidence type="ECO:0000259" key="7">
    <source>
        <dbReference type="PROSITE" id="PS51918"/>
    </source>
</evidence>
<dbReference type="Gene3D" id="3.80.30.20">
    <property type="entry name" value="tm_1862 like domain"/>
    <property type="match status" value="1"/>
</dbReference>
<dbReference type="InterPro" id="IPR007197">
    <property type="entry name" value="rSAM"/>
</dbReference>
<keyword evidence="2" id="KW-0949">S-adenosyl-L-methionine</keyword>
<dbReference type="InterPro" id="IPR023404">
    <property type="entry name" value="rSAM_horseshoe"/>
</dbReference>
<dbReference type="GO" id="GO:0031419">
    <property type="term" value="F:cobalamin binding"/>
    <property type="evidence" value="ECO:0007669"/>
    <property type="project" value="InterPro"/>
</dbReference>
<feature type="domain" description="B12-binding" evidence="6">
    <location>
        <begin position="30"/>
        <end position="194"/>
    </location>
</feature>
<evidence type="ECO:0000259" key="6">
    <source>
        <dbReference type="PROSITE" id="PS51332"/>
    </source>
</evidence>
<dbReference type="PANTHER" id="PTHR43409:SF16">
    <property type="entry name" value="SLR0320 PROTEIN"/>
    <property type="match status" value="1"/>
</dbReference>
<dbReference type="Pfam" id="PF02310">
    <property type="entry name" value="B12-binding"/>
    <property type="match status" value="1"/>
</dbReference>
<dbReference type="GO" id="GO:0005829">
    <property type="term" value="C:cytosol"/>
    <property type="evidence" value="ECO:0007669"/>
    <property type="project" value="TreeGrafter"/>
</dbReference>
<dbReference type="PANTHER" id="PTHR43409">
    <property type="entry name" value="ANAEROBIC MAGNESIUM-PROTOPORPHYRIN IX MONOMETHYL ESTER CYCLASE-RELATED"/>
    <property type="match status" value="1"/>
</dbReference>
<protein>
    <submittedName>
        <fullName evidence="8">Uncharacterized protein</fullName>
    </submittedName>
</protein>
<evidence type="ECO:0000256" key="4">
    <source>
        <dbReference type="ARBA" id="ARBA00023004"/>
    </source>
</evidence>
<dbReference type="STRING" id="1797197.A2Y75_02645"/>
<evidence type="ECO:0000256" key="5">
    <source>
        <dbReference type="ARBA" id="ARBA00023014"/>
    </source>
</evidence>
<dbReference type="Gene3D" id="3.40.50.280">
    <property type="entry name" value="Cobalamin-binding domain"/>
    <property type="match status" value="1"/>
</dbReference>
<evidence type="ECO:0000313" key="9">
    <source>
        <dbReference type="Proteomes" id="UP000177876"/>
    </source>
</evidence>
<dbReference type="InterPro" id="IPR006638">
    <property type="entry name" value="Elp3/MiaA/NifB-like_rSAM"/>
</dbReference>
<dbReference type="GO" id="GO:0051539">
    <property type="term" value="F:4 iron, 4 sulfur cluster binding"/>
    <property type="evidence" value="ECO:0007669"/>
    <property type="project" value="UniProtKB-KW"/>
</dbReference>
<evidence type="ECO:0000313" key="8">
    <source>
        <dbReference type="EMBL" id="OFW57064.1"/>
    </source>
</evidence>
<organism evidence="8 9">
    <name type="scientific">Candidatus Solincola sediminis</name>
    <dbReference type="NCBI Taxonomy" id="1797199"/>
    <lineage>
        <taxon>Bacteria</taxon>
        <taxon>Bacillati</taxon>
        <taxon>Actinomycetota</taxon>
        <taxon>Candidatus Geothermincolia</taxon>
        <taxon>Candidatus Geothermincolales</taxon>
        <taxon>Candidatus Geothermincolaceae</taxon>
        <taxon>Candidatus Solincola</taxon>
    </lineage>
</organism>
<keyword evidence="3" id="KW-0479">Metal-binding</keyword>
<evidence type="ECO:0000256" key="1">
    <source>
        <dbReference type="ARBA" id="ARBA00001966"/>
    </source>
</evidence>
<dbReference type="InterPro" id="IPR006158">
    <property type="entry name" value="Cobalamin-bd"/>
</dbReference>
<dbReference type="CDD" id="cd02068">
    <property type="entry name" value="radical_SAM_B12_BD"/>
    <property type="match status" value="1"/>
</dbReference>
<dbReference type="CDD" id="cd01335">
    <property type="entry name" value="Radical_SAM"/>
    <property type="match status" value="1"/>
</dbReference>
<dbReference type="EMBL" id="MELK01000038">
    <property type="protein sequence ID" value="OFW57064.1"/>
    <property type="molecule type" value="Genomic_DNA"/>
</dbReference>
<dbReference type="Pfam" id="PF04055">
    <property type="entry name" value="Radical_SAM"/>
    <property type="match status" value="1"/>
</dbReference>
<dbReference type="PROSITE" id="PS51332">
    <property type="entry name" value="B12_BINDING"/>
    <property type="match status" value="1"/>
</dbReference>
<gene>
    <name evidence="8" type="ORF">A2Y75_02645</name>
</gene>
<evidence type="ECO:0000256" key="2">
    <source>
        <dbReference type="ARBA" id="ARBA00022691"/>
    </source>
</evidence>
<dbReference type="GO" id="GO:0046872">
    <property type="term" value="F:metal ion binding"/>
    <property type="evidence" value="ECO:0007669"/>
    <property type="project" value="UniProtKB-KW"/>
</dbReference>
<accession>A0A1F2WJR5</accession>
<dbReference type="Proteomes" id="UP000177876">
    <property type="component" value="Unassembled WGS sequence"/>
</dbReference>
<reference evidence="8 9" key="1">
    <citation type="journal article" date="2016" name="Nat. Commun.">
        <title>Thousands of microbial genomes shed light on interconnected biogeochemical processes in an aquifer system.</title>
        <authorList>
            <person name="Anantharaman K."/>
            <person name="Brown C.T."/>
            <person name="Hug L.A."/>
            <person name="Sharon I."/>
            <person name="Castelle C.J."/>
            <person name="Probst A.J."/>
            <person name="Thomas B.C."/>
            <person name="Singh A."/>
            <person name="Wilkins M.J."/>
            <person name="Karaoz U."/>
            <person name="Brodie E.L."/>
            <person name="Williams K.H."/>
            <person name="Hubbard S.S."/>
            <person name="Banfield J.F."/>
        </authorList>
    </citation>
    <scope>NUCLEOTIDE SEQUENCE [LARGE SCALE GENOMIC DNA]</scope>
</reference>
<comment type="caution">
    <text evidence="8">The sequence shown here is derived from an EMBL/GenBank/DDBJ whole genome shotgun (WGS) entry which is preliminary data.</text>
</comment>
<keyword evidence="5" id="KW-0411">Iron-sulfur</keyword>